<feature type="region of interest" description="Disordered" evidence="5">
    <location>
        <begin position="711"/>
        <end position="736"/>
    </location>
</feature>
<evidence type="ECO:0000313" key="8">
    <source>
        <dbReference type="Proteomes" id="UP001255856"/>
    </source>
</evidence>
<dbReference type="PANTHER" id="PTHR22880:SF225">
    <property type="entry name" value="BROMODOMAIN-CONTAINING PROTEIN BET-1-RELATED"/>
    <property type="match status" value="1"/>
</dbReference>
<evidence type="ECO:0000256" key="4">
    <source>
        <dbReference type="PROSITE-ProRule" id="PRU00035"/>
    </source>
</evidence>
<comment type="subcellular location">
    <subcellularLocation>
        <location evidence="1">Nucleus</location>
    </subcellularLocation>
</comment>
<keyword evidence="2 4" id="KW-0103">Bromodomain</keyword>
<evidence type="ECO:0000256" key="2">
    <source>
        <dbReference type="ARBA" id="ARBA00023117"/>
    </source>
</evidence>
<evidence type="ECO:0000313" key="7">
    <source>
        <dbReference type="EMBL" id="KAK2078330.1"/>
    </source>
</evidence>
<feature type="compositionally biased region" description="Low complexity" evidence="5">
    <location>
        <begin position="529"/>
        <end position="553"/>
    </location>
</feature>
<dbReference type="EMBL" id="JASFZW010000005">
    <property type="protein sequence ID" value="KAK2078330.1"/>
    <property type="molecule type" value="Genomic_DNA"/>
</dbReference>
<proteinExistence type="predicted"/>
<dbReference type="GO" id="GO:0006355">
    <property type="term" value="P:regulation of DNA-templated transcription"/>
    <property type="evidence" value="ECO:0007669"/>
    <property type="project" value="TreeGrafter"/>
</dbReference>
<sequence>MEDLRVAAGVLDAVLRDEQTAALFGEPVDAVALGLDDYFDVVKHPADLGSIKTDVRASLGGNGPLSNLQQVADAVGRVWANCLLYNNRPEDKPIRDAAARSKQLLERAWVGAGLSKEALSPSQAAKPESQGASNPTPAAEASTAEAQEPRTTALPVKRITNFSFLDSSSRSPVRLEALPTSSGPRCLLVGTLVADDGAPGESAEVPVLDWVLDHGADGDASESIWALADDGWYSMVRPSDAYEATWQGTGVAARLVALAKSRLGGGTRLEDLTAAVDAAVNALQTEGGPRAKRKLQISREVRTFAANQLRAGIRAALRAAARAKAAGSRKRKLADADRQGRRAGVDGRAGPPDAPLTYEEELALISDDDMPSDFVASDAEDAAGRRAAWRKTKHERRREAAEAAEAEACALRALAERERDLARGAPPAPTSSFRLAAELVPDLLSLWDFAQTFGDALGVPPFTLTGLEAALDPGPQLPARTAAPDAKKESGPTAAQNASPQAATPAPTHQESVKKEEPTEGAAAMEVDAPSASPAAEAPSPAPPAAQDASAAAAQAQARASITAHAEMLQRKYGIPFESLARLSPIDWASAPAALLTRDLACALLAACEPGALLYPRGEQPTTASVVQAGPEHAVTWPERVASAVVGSEAASAEAQAAAWKLAYRDWPDLTARERLTLLIALRDLALASSPLQAEVAERLEALTLASGRVDGAAGDEDGSGDAVPEAEPSAAGPRPARVGVDDWVAWRAARRLGLRRSLGTDARGRRYWALGGGVGAFRLFVEWPCAHETDEAATEEDRRPREWGWYEGSAIDALRAWLEAGDIGVEADVREALESAPWPRDQLRPGMAIVRLAVCVEEMHRSGRNVG</sequence>
<dbReference type="SMART" id="SM00297">
    <property type="entry name" value="BROMO"/>
    <property type="match status" value="1"/>
</dbReference>
<dbReference type="Pfam" id="PF02791">
    <property type="entry name" value="DDT"/>
    <property type="match status" value="1"/>
</dbReference>
<dbReference type="Gene3D" id="1.20.920.10">
    <property type="entry name" value="Bromodomain-like"/>
    <property type="match status" value="1"/>
</dbReference>
<feature type="domain" description="Bromo" evidence="6">
    <location>
        <begin position="16"/>
        <end position="93"/>
    </location>
</feature>
<dbReference type="PROSITE" id="PS50014">
    <property type="entry name" value="BROMODOMAIN_2"/>
    <property type="match status" value="1"/>
</dbReference>
<gene>
    <name evidence="7" type="ORF">QBZ16_004199</name>
</gene>
<keyword evidence="3" id="KW-0539">Nucleus</keyword>
<evidence type="ECO:0000256" key="5">
    <source>
        <dbReference type="SAM" id="MobiDB-lite"/>
    </source>
</evidence>
<dbReference type="SUPFAM" id="SSF47370">
    <property type="entry name" value="Bromodomain"/>
    <property type="match status" value="1"/>
</dbReference>
<protein>
    <recommendedName>
        <fullName evidence="6">Bromo domain-containing protein</fullName>
    </recommendedName>
</protein>
<accession>A0AAD9MKM1</accession>
<feature type="compositionally biased region" description="Basic and acidic residues" evidence="5">
    <location>
        <begin position="333"/>
        <end position="345"/>
    </location>
</feature>
<dbReference type="AlphaFoldDB" id="A0AAD9MKM1"/>
<dbReference type="GO" id="GO:0000785">
    <property type="term" value="C:chromatin"/>
    <property type="evidence" value="ECO:0007669"/>
    <property type="project" value="TreeGrafter"/>
</dbReference>
<keyword evidence="8" id="KW-1185">Reference proteome</keyword>
<dbReference type="InterPro" id="IPR018501">
    <property type="entry name" value="DDT_dom"/>
</dbReference>
<dbReference type="GO" id="GO:0006338">
    <property type="term" value="P:chromatin remodeling"/>
    <property type="evidence" value="ECO:0007669"/>
    <property type="project" value="TreeGrafter"/>
</dbReference>
<feature type="region of interest" description="Disordered" evidence="5">
    <location>
        <begin position="119"/>
        <end position="152"/>
    </location>
</feature>
<evidence type="ECO:0000256" key="1">
    <source>
        <dbReference type="ARBA" id="ARBA00004123"/>
    </source>
</evidence>
<dbReference type="Proteomes" id="UP001255856">
    <property type="component" value="Unassembled WGS sequence"/>
</dbReference>
<organism evidence="7 8">
    <name type="scientific">Prototheca wickerhamii</name>
    <dbReference type="NCBI Taxonomy" id="3111"/>
    <lineage>
        <taxon>Eukaryota</taxon>
        <taxon>Viridiplantae</taxon>
        <taxon>Chlorophyta</taxon>
        <taxon>core chlorophytes</taxon>
        <taxon>Trebouxiophyceae</taxon>
        <taxon>Chlorellales</taxon>
        <taxon>Chlorellaceae</taxon>
        <taxon>Prototheca</taxon>
    </lineage>
</organism>
<evidence type="ECO:0000259" key="6">
    <source>
        <dbReference type="PROSITE" id="PS50014"/>
    </source>
</evidence>
<feature type="compositionally biased region" description="Low complexity" evidence="5">
    <location>
        <begin position="132"/>
        <end position="146"/>
    </location>
</feature>
<dbReference type="InterPro" id="IPR001487">
    <property type="entry name" value="Bromodomain"/>
</dbReference>
<dbReference type="Pfam" id="PF00439">
    <property type="entry name" value="Bromodomain"/>
    <property type="match status" value="1"/>
</dbReference>
<comment type="caution">
    <text evidence="7">The sequence shown here is derived from an EMBL/GenBank/DDBJ whole genome shotgun (WGS) entry which is preliminary data.</text>
</comment>
<dbReference type="PANTHER" id="PTHR22880">
    <property type="entry name" value="FALZ-RELATED BROMODOMAIN-CONTAINING PROTEINS"/>
    <property type="match status" value="1"/>
</dbReference>
<dbReference type="InterPro" id="IPR050935">
    <property type="entry name" value="Bromo_chromatin_reader"/>
</dbReference>
<reference evidence="7" key="1">
    <citation type="submission" date="2021-01" db="EMBL/GenBank/DDBJ databases">
        <authorList>
            <person name="Eckstrom K.M.E."/>
        </authorList>
    </citation>
    <scope>NUCLEOTIDE SEQUENCE</scope>
    <source>
        <strain evidence="7">UVCC 0001</strain>
    </source>
</reference>
<dbReference type="GO" id="GO:0005634">
    <property type="term" value="C:nucleus"/>
    <property type="evidence" value="ECO:0007669"/>
    <property type="project" value="UniProtKB-SubCell"/>
</dbReference>
<evidence type="ECO:0000256" key="3">
    <source>
        <dbReference type="ARBA" id="ARBA00023242"/>
    </source>
</evidence>
<name>A0AAD9MKM1_PROWI</name>
<feature type="region of interest" description="Disordered" evidence="5">
    <location>
        <begin position="328"/>
        <end position="354"/>
    </location>
</feature>
<dbReference type="InterPro" id="IPR036427">
    <property type="entry name" value="Bromodomain-like_sf"/>
</dbReference>
<feature type="region of interest" description="Disordered" evidence="5">
    <location>
        <begin position="470"/>
        <end position="553"/>
    </location>
</feature>
<feature type="compositionally biased region" description="Polar residues" evidence="5">
    <location>
        <begin position="493"/>
        <end position="510"/>
    </location>
</feature>